<dbReference type="Proteomes" id="UP000029121">
    <property type="component" value="Unassembled WGS sequence"/>
</dbReference>
<dbReference type="eggNOG" id="ENOG502S39P">
    <property type="taxonomic scope" value="Eukaryota"/>
</dbReference>
<accession>R0I9J3</accession>
<reference evidence="3" key="1">
    <citation type="journal article" date="2013" name="Nat. Genet.">
        <title>The Capsella rubella genome and the genomic consequences of rapid mating system evolution.</title>
        <authorList>
            <person name="Slotte T."/>
            <person name="Hazzouri K.M."/>
            <person name="Agren J.A."/>
            <person name="Koenig D."/>
            <person name="Maumus F."/>
            <person name="Guo Y.L."/>
            <person name="Steige K."/>
            <person name="Platts A.E."/>
            <person name="Escobar J.S."/>
            <person name="Newman L.K."/>
            <person name="Wang W."/>
            <person name="Mandakova T."/>
            <person name="Vello E."/>
            <person name="Smith L.M."/>
            <person name="Henz S.R."/>
            <person name="Steffen J."/>
            <person name="Takuno S."/>
            <person name="Brandvain Y."/>
            <person name="Coop G."/>
            <person name="Andolfatto P."/>
            <person name="Hu T.T."/>
            <person name="Blanchette M."/>
            <person name="Clark R.M."/>
            <person name="Quesneville H."/>
            <person name="Nordborg M."/>
            <person name="Gaut B.S."/>
            <person name="Lysak M.A."/>
            <person name="Jenkins J."/>
            <person name="Grimwood J."/>
            <person name="Chapman J."/>
            <person name="Prochnik S."/>
            <person name="Shu S."/>
            <person name="Rokhsar D."/>
            <person name="Schmutz J."/>
            <person name="Weigel D."/>
            <person name="Wright S.I."/>
        </authorList>
    </citation>
    <scope>NUCLEOTIDE SEQUENCE [LARGE SCALE GENOMIC DNA]</scope>
    <source>
        <strain evidence="3">cv. Monte Gargano</strain>
    </source>
</reference>
<dbReference type="PANTHER" id="PTHR34194:SF2">
    <property type="entry name" value="F14J8.16 PROTEIN"/>
    <property type="match status" value="1"/>
</dbReference>
<dbReference type="AlphaFoldDB" id="R0I9J3"/>
<keyword evidence="3" id="KW-1185">Reference proteome</keyword>
<feature type="compositionally biased region" description="Basic and acidic residues" evidence="1">
    <location>
        <begin position="148"/>
        <end position="185"/>
    </location>
</feature>
<protein>
    <submittedName>
        <fullName evidence="2">Uncharacterized protein</fullName>
    </submittedName>
</protein>
<dbReference type="KEGG" id="crb:17900601"/>
<dbReference type="EMBL" id="KB870805">
    <property type="protein sequence ID" value="EOA39064.1"/>
    <property type="molecule type" value="Genomic_DNA"/>
</dbReference>
<dbReference type="PANTHER" id="PTHR34194">
    <property type="entry name" value="F14J8.16 PROTEIN"/>
    <property type="match status" value="1"/>
</dbReference>
<proteinExistence type="predicted"/>
<organism evidence="2 3">
    <name type="scientific">Capsella rubella</name>
    <dbReference type="NCBI Taxonomy" id="81985"/>
    <lineage>
        <taxon>Eukaryota</taxon>
        <taxon>Viridiplantae</taxon>
        <taxon>Streptophyta</taxon>
        <taxon>Embryophyta</taxon>
        <taxon>Tracheophyta</taxon>
        <taxon>Spermatophyta</taxon>
        <taxon>Magnoliopsida</taxon>
        <taxon>eudicotyledons</taxon>
        <taxon>Gunneridae</taxon>
        <taxon>Pentapetalae</taxon>
        <taxon>rosids</taxon>
        <taxon>malvids</taxon>
        <taxon>Brassicales</taxon>
        <taxon>Brassicaceae</taxon>
        <taxon>Camelineae</taxon>
        <taxon>Capsella</taxon>
    </lineage>
</organism>
<sequence>MRNLGNSASAMRSVKKEFIVMDLDDDEDEVVPCGEVTEECMMDAEEINTSTDAGKTRPSKMQRTGFVVASDDDDGGGGDDWDSKIDHQYMMLLDSFREDGNSFLSDNPLRSIRYEVDNGGYDNREFKAVFTDKPSKEDRNTLRVTKKKNVESKPHVEASSKKTTTKEAGLRRRESRVTEKSDEAVHVTSHVKRNSQHNGNANENENSEDHLVFDKTYKAYLTWLVENSKSSRTNPEKEIKVKLEQDYTMSLSDSDSDIIVGDSPFMDEEDSPFVASKSYKVIDLDDGSSDERSSWFRKEIMNILKQPYTETELVKLHKEASVHRVSSRHVELRNGTEFSFKTEKERPSYLDGYPDFNKMYIDTLHEKDEYKALNLLRGFIFYLTNVVRDDAFKPWLDLECLKIRCF</sequence>
<evidence type="ECO:0000313" key="3">
    <source>
        <dbReference type="Proteomes" id="UP000029121"/>
    </source>
</evidence>
<gene>
    <name evidence="2" type="ORF">CARUB_v10011723mg</name>
</gene>
<feature type="region of interest" description="Disordered" evidence="1">
    <location>
        <begin position="145"/>
        <end position="207"/>
    </location>
</feature>
<evidence type="ECO:0000313" key="2">
    <source>
        <dbReference type="EMBL" id="EOA39064.1"/>
    </source>
</evidence>
<evidence type="ECO:0000256" key="1">
    <source>
        <dbReference type="SAM" id="MobiDB-lite"/>
    </source>
</evidence>
<dbReference type="OrthoDB" id="298344at2759"/>
<name>R0I9J3_9BRAS</name>